<dbReference type="Proteomes" id="UP000004508">
    <property type="component" value="Unassembled WGS sequence"/>
</dbReference>
<name>D6TVH8_KTERA</name>
<accession>D6TVH8</accession>
<dbReference type="AlphaFoldDB" id="D6TVH8"/>
<reference evidence="2 3" key="1">
    <citation type="journal article" date="2011" name="Stand. Genomic Sci.">
        <title>Non-contiguous finished genome sequence and contextual data of the filamentous soil bacterium Ktedonobacter racemifer type strain (SOSP1-21).</title>
        <authorList>
            <person name="Chang Y.J."/>
            <person name="Land M."/>
            <person name="Hauser L."/>
            <person name="Chertkov O."/>
            <person name="Del Rio T.G."/>
            <person name="Nolan M."/>
            <person name="Copeland A."/>
            <person name="Tice H."/>
            <person name="Cheng J.F."/>
            <person name="Lucas S."/>
            <person name="Han C."/>
            <person name="Goodwin L."/>
            <person name="Pitluck S."/>
            <person name="Ivanova N."/>
            <person name="Ovchinikova G."/>
            <person name="Pati A."/>
            <person name="Chen A."/>
            <person name="Palaniappan K."/>
            <person name="Mavromatis K."/>
            <person name="Liolios K."/>
            <person name="Brettin T."/>
            <person name="Fiebig A."/>
            <person name="Rohde M."/>
            <person name="Abt B."/>
            <person name="Goker M."/>
            <person name="Detter J.C."/>
            <person name="Woyke T."/>
            <person name="Bristow J."/>
            <person name="Eisen J.A."/>
            <person name="Markowitz V."/>
            <person name="Hugenholtz P."/>
            <person name="Kyrpides N.C."/>
            <person name="Klenk H.P."/>
            <person name="Lapidus A."/>
        </authorList>
    </citation>
    <scope>NUCLEOTIDE SEQUENCE [LARGE SCALE GENOMIC DNA]</scope>
    <source>
        <strain evidence="3">DSM 44963</strain>
        <strain evidence="2">SOSP1-21</strain>
    </source>
</reference>
<evidence type="ECO:0000313" key="1">
    <source>
        <dbReference type="EMBL" id="EFH80870.1"/>
    </source>
</evidence>
<dbReference type="InParanoid" id="D6TVH8"/>
<evidence type="ECO:0000313" key="3">
    <source>
        <dbReference type="Proteomes" id="UP000004508"/>
    </source>
</evidence>
<sequence>MLSSQITGELKLVAQPVGSGSLLIPLANLGESDEVAREQA</sequence>
<protein>
    <submittedName>
        <fullName evidence="2">Uncharacterized protein</fullName>
    </submittedName>
</protein>
<dbReference type="EMBL" id="ADVG01000003">
    <property type="protein sequence ID" value="EFH85381.1"/>
    <property type="molecule type" value="Genomic_DNA"/>
</dbReference>
<dbReference type="RefSeq" id="WP_007917613.1">
    <property type="nucleotide sequence ID" value="NZ_ADVG01000003.1"/>
</dbReference>
<gene>
    <name evidence="1" type="ORF">Krac_1502</name>
    <name evidence="2" type="ORF">Krac_6594</name>
</gene>
<proteinExistence type="predicted"/>
<keyword evidence="3" id="KW-1185">Reference proteome</keyword>
<comment type="caution">
    <text evidence="2">The sequence shown here is derived from an EMBL/GenBank/DDBJ whole genome shotgun (WGS) entry which is preliminary data.</text>
</comment>
<dbReference type="EMBL" id="ADVG01000004">
    <property type="protein sequence ID" value="EFH80870.1"/>
    <property type="molecule type" value="Genomic_DNA"/>
</dbReference>
<evidence type="ECO:0000313" key="2">
    <source>
        <dbReference type="EMBL" id="EFH85381.1"/>
    </source>
</evidence>
<organism evidence="2 3">
    <name type="scientific">Ktedonobacter racemifer DSM 44963</name>
    <dbReference type="NCBI Taxonomy" id="485913"/>
    <lineage>
        <taxon>Bacteria</taxon>
        <taxon>Bacillati</taxon>
        <taxon>Chloroflexota</taxon>
        <taxon>Ktedonobacteria</taxon>
        <taxon>Ktedonobacterales</taxon>
        <taxon>Ktedonobacteraceae</taxon>
        <taxon>Ktedonobacter</taxon>
    </lineage>
</organism>